<proteinExistence type="inferred from homology"/>
<comment type="catalytic activity">
    <reaction evidence="14 15">
        <text>coproporphyrinogen III + 2 S-adenosyl-L-methionine = protoporphyrinogen IX + 2 5'-deoxyadenosine + 2 L-methionine + 2 CO2</text>
        <dbReference type="Rhea" id="RHEA:15425"/>
        <dbReference type="ChEBI" id="CHEBI:16526"/>
        <dbReference type="ChEBI" id="CHEBI:17319"/>
        <dbReference type="ChEBI" id="CHEBI:57307"/>
        <dbReference type="ChEBI" id="CHEBI:57309"/>
        <dbReference type="ChEBI" id="CHEBI:57844"/>
        <dbReference type="ChEBI" id="CHEBI:59789"/>
        <dbReference type="EC" id="1.3.98.3"/>
    </reaction>
</comment>
<keyword evidence="7 15" id="KW-0949">S-adenosyl-L-methionine</keyword>
<dbReference type="AlphaFoldDB" id="A0A6B2QVS4"/>
<evidence type="ECO:0000256" key="10">
    <source>
        <dbReference type="ARBA" id="ARBA00023004"/>
    </source>
</evidence>
<feature type="domain" description="Radical SAM core" evidence="18">
    <location>
        <begin position="54"/>
        <end position="287"/>
    </location>
</feature>
<dbReference type="GO" id="GO:0051539">
    <property type="term" value="F:4 iron, 4 sulfur cluster binding"/>
    <property type="evidence" value="ECO:0007669"/>
    <property type="project" value="UniProtKB-KW"/>
</dbReference>
<feature type="binding site" evidence="16">
    <location>
        <position position="120"/>
    </location>
    <ligand>
        <name>S-adenosyl-L-methionine</name>
        <dbReference type="ChEBI" id="CHEBI:59789"/>
        <label>1</label>
    </ligand>
</feature>
<keyword evidence="5 15" id="KW-0004">4Fe-4S</keyword>
<dbReference type="Pfam" id="PF04055">
    <property type="entry name" value="Radical_SAM"/>
    <property type="match status" value="1"/>
</dbReference>
<dbReference type="GO" id="GO:0004109">
    <property type="term" value="F:coproporphyrinogen oxidase activity"/>
    <property type="evidence" value="ECO:0007669"/>
    <property type="project" value="InterPro"/>
</dbReference>
<dbReference type="Gene3D" id="3.80.30.20">
    <property type="entry name" value="tm_1862 like domain"/>
    <property type="match status" value="1"/>
</dbReference>
<dbReference type="SUPFAM" id="SSF102114">
    <property type="entry name" value="Radical SAM enzymes"/>
    <property type="match status" value="1"/>
</dbReference>
<dbReference type="RefSeq" id="WP_163652481.1">
    <property type="nucleotide sequence ID" value="NZ_JAAGRN010000003.1"/>
</dbReference>
<dbReference type="NCBIfam" id="TIGR00538">
    <property type="entry name" value="hemN"/>
    <property type="match status" value="1"/>
</dbReference>
<evidence type="ECO:0000256" key="7">
    <source>
        <dbReference type="ARBA" id="ARBA00022691"/>
    </source>
</evidence>
<dbReference type="Pfam" id="PF06969">
    <property type="entry name" value="HemN_C"/>
    <property type="match status" value="1"/>
</dbReference>
<evidence type="ECO:0000256" key="13">
    <source>
        <dbReference type="ARBA" id="ARBA00024295"/>
    </source>
</evidence>
<comment type="subcellular location">
    <subcellularLocation>
        <location evidence="1 15">Cytoplasm</location>
    </subcellularLocation>
</comment>
<sequence>MHLSQLSPVEFDTALIVKHDGSGPRYTSYPTADRFTTGSIAKQYVEALQLRQRDRESQPLSLYVHLPFCDTVCYYCGCNKIATKDRGRADQYLDYLEKEIALVCAQFDIQPQVSQLHLGGGTPTFLTNQQMERLLKMLHANFDFSENAECSVEVDPRRLNNGALSLLASYGFNRMSIGVQDLDPAVQRAVNRIQPPEMTQAVLEQGRALGFKSINLDLIYGLPLQSVETMRATLTTVLAWRPDRIALYSYAHLPERFMPQRRIESADIPLPAEKLAMLKLAVTTLLNAGYVYVGMDHFALPEDELAQALDQGTLQRNFQGYSTQADCDLVALGVSAISRVGDVYAQNQKELDAYYEDLDQGKLPLIKGLVSTRDDNIRRSVIHDLLCQSEVDVKSFESKWDIDFQQYFAEDLTQLNELQSDGLVVIDSDVIRITPRGRFLARIVAMRFDQYLRNAKTHAKYSKVI</sequence>
<dbReference type="PANTHER" id="PTHR13932:SF6">
    <property type="entry name" value="OXYGEN-INDEPENDENT COPROPORPHYRINOGEN III OXIDASE"/>
    <property type="match status" value="1"/>
</dbReference>
<dbReference type="InterPro" id="IPR023404">
    <property type="entry name" value="rSAM_horseshoe"/>
</dbReference>
<dbReference type="Gene3D" id="1.10.10.920">
    <property type="match status" value="1"/>
</dbReference>
<dbReference type="FunFam" id="1.10.10.920:FF:000001">
    <property type="entry name" value="Coproporphyrinogen-III oxidase"/>
    <property type="match status" value="1"/>
</dbReference>
<dbReference type="SMART" id="SM00729">
    <property type="entry name" value="Elp3"/>
    <property type="match status" value="1"/>
</dbReference>
<dbReference type="UniPathway" id="UPA00251">
    <property type="reaction ID" value="UER00323"/>
</dbReference>
<dbReference type="CDD" id="cd01335">
    <property type="entry name" value="Radical_SAM"/>
    <property type="match status" value="1"/>
</dbReference>
<comment type="caution">
    <text evidence="19">The sequence shown here is derived from an EMBL/GenBank/DDBJ whole genome shotgun (WGS) entry which is preliminary data.</text>
</comment>
<dbReference type="PANTHER" id="PTHR13932">
    <property type="entry name" value="COPROPORPHYRINIGEN III OXIDASE"/>
    <property type="match status" value="1"/>
</dbReference>
<evidence type="ECO:0000256" key="15">
    <source>
        <dbReference type="PIRNR" id="PIRNR000167"/>
    </source>
</evidence>
<comment type="function">
    <text evidence="13">Involved in the heme biosynthesis. Catalyzes the anaerobic oxidative decarboxylation of propionate groups of rings A and B of coproporphyrinogen III to yield the vinyl groups in protoporphyrinogen IX.</text>
</comment>
<feature type="binding site" evidence="17">
    <location>
        <position position="69"/>
    </location>
    <ligand>
        <name>[4Fe-4S] cluster</name>
        <dbReference type="ChEBI" id="CHEBI:49883"/>
        <note>4Fe-4S-S-AdoMet</note>
    </ligand>
</feature>
<dbReference type="SFLD" id="SFLDS00029">
    <property type="entry name" value="Radical_SAM"/>
    <property type="match status" value="1"/>
</dbReference>
<evidence type="ECO:0000256" key="16">
    <source>
        <dbReference type="PIRSR" id="PIRSR000167-1"/>
    </source>
</evidence>
<name>A0A6B2QVS4_9BURK</name>
<evidence type="ECO:0000256" key="12">
    <source>
        <dbReference type="ARBA" id="ARBA00023244"/>
    </source>
</evidence>
<dbReference type="InterPro" id="IPR004558">
    <property type="entry name" value="Coprogen_oxidase_HemN"/>
</dbReference>
<gene>
    <name evidence="19" type="primary">hemN</name>
    <name evidence="19" type="ORF">G3I67_05815</name>
</gene>
<comment type="pathway">
    <text evidence="2 15">Porphyrin-containing compound metabolism; protoporphyrin-IX biosynthesis; protoporphyrinogen-IX from coproporphyrinogen-III (AdoMet route): step 1/1.</text>
</comment>
<feature type="binding site" evidence="16">
    <location>
        <position position="251"/>
    </location>
    <ligand>
        <name>S-adenosyl-L-methionine</name>
        <dbReference type="ChEBI" id="CHEBI:59789"/>
        <label>2</label>
    </ligand>
</feature>
<evidence type="ECO:0000256" key="4">
    <source>
        <dbReference type="ARBA" id="ARBA00011245"/>
    </source>
</evidence>
<dbReference type="InterPro" id="IPR007197">
    <property type="entry name" value="rSAM"/>
</dbReference>
<dbReference type="InterPro" id="IPR006638">
    <property type="entry name" value="Elp3/MiaA/NifB-like_rSAM"/>
</dbReference>
<feature type="binding site" evidence="16">
    <location>
        <position position="217"/>
    </location>
    <ligand>
        <name>S-adenosyl-L-methionine</name>
        <dbReference type="ChEBI" id="CHEBI:59789"/>
        <label>2</label>
    </ligand>
</feature>
<feature type="binding site" evidence="17">
    <location>
        <position position="76"/>
    </location>
    <ligand>
        <name>[4Fe-4S] cluster</name>
        <dbReference type="ChEBI" id="CHEBI:49883"/>
        <note>4Fe-4S-S-AdoMet</note>
    </ligand>
</feature>
<feature type="binding site" evidence="16">
    <location>
        <position position="63"/>
    </location>
    <ligand>
        <name>S-adenosyl-L-methionine</name>
        <dbReference type="ChEBI" id="CHEBI:59789"/>
        <label>1</label>
    </ligand>
</feature>
<dbReference type="InterPro" id="IPR010723">
    <property type="entry name" value="HemN_C"/>
</dbReference>
<dbReference type="GO" id="GO:0006782">
    <property type="term" value="P:protoporphyrinogen IX biosynthetic process"/>
    <property type="evidence" value="ECO:0007669"/>
    <property type="project" value="UniProtKB-UniPathway"/>
</dbReference>
<protein>
    <recommendedName>
        <fullName evidence="15">Coproporphyrinogen-III oxidase</fullName>
        <ecNumber evidence="15">1.3.98.3</ecNumber>
    </recommendedName>
</protein>
<keyword evidence="10 15" id="KW-0408">Iron</keyword>
<dbReference type="SFLD" id="SFLDG01065">
    <property type="entry name" value="anaerobic_coproporphyrinogen-I"/>
    <property type="match status" value="1"/>
</dbReference>
<dbReference type="GO" id="GO:0051989">
    <property type="term" value="F:coproporphyrinogen dehydrogenase activity"/>
    <property type="evidence" value="ECO:0007669"/>
    <property type="project" value="UniProtKB-EC"/>
</dbReference>
<keyword evidence="11 15" id="KW-0411">Iron-sulfur</keyword>
<dbReference type="PIRSF" id="PIRSF000167">
    <property type="entry name" value="HemN"/>
    <property type="match status" value="1"/>
</dbReference>
<dbReference type="InterPro" id="IPR034505">
    <property type="entry name" value="Coproporphyrinogen-III_oxidase"/>
</dbReference>
<evidence type="ECO:0000259" key="18">
    <source>
        <dbReference type="PROSITE" id="PS51918"/>
    </source>
</evidence>
<evidence type="ECO:0000256" key="1">
    <source>
        <dbReference type="ARBA" id="ARBA00004496"/>
    </source>
</evidence>
<feature type="binding site" evidence="16">
    <location>
        <position position="192"/>
    </location>
    <ligand>
        <name>S-adenosyl-L-methionine</name>
        <dbReference type="ChEBI" id="CHEBI:59789"/>
        <label>2</label>
    </ligand>
</feature>
<accession>A0A6B2QVS4</accession>
<dbReference type="InterPro" id="IPR058240">
    <property type="entry name" value="rSAM_sf"/>
</dbReference>
<reference evidence="19" key="1">
    <citation type="submission" date="2020-02" db="EMBL/GenBank/DDBJ databases">
        <authorList>
            <person name="Chen W.-M."/>
        </authorList>
    </citation>
    <scope>NUCLEOTIDE SEQUENCE</scope>
    <source>
        <strain evidence="19">NBD-18</strain>
    </source>
</reference>
<evidence type="ECO:0000256" key="6">
    <source>
        <dbReference type="ARBA" id="ARBA00022490"/>
    </source>
</evidence>
<keyword evidence="12 15" id="KW-0627">Porphyrin biosynthesis</keyword>
<comment type="similarity">
    <text evidence="3 15">Belongs to the anaerobic coproporphyrinogen-III oxidase family.</text>
</comment>
<feature type="binding site" evidence="17">
    <location>
        <position position="73"/>
    </location>
    <ligand>
        <name>[4Fe-4S] cluster</name>
        <dbReference type="ChEBI" id="CHEBI:49883"/>
        <note>4Fe-4S-S-AdoMet</note>
    </ligand>
</feature>
<comment type="subunit">
    <text evidence="4">Monomer.</text>
</comment>
<evidence type="ECO:0000256" key="11">
    <source>
        <dbReference type="ARBA" id="ARBA00023014"/>
    </source>
</evidence>
<evidence type="ECO:0000313" key="19">
    <source>
        <dbReference type="EMBL" id="NDY82746.1"/>
    </source>
</evidence>
<dbReference type="PROSITE" id="PS51918">
    <property type="entry name" value="RADICAL_SAM"/>
    <property type="match status" value="1"/>
</dbReference>
<dbReference type="GO" id="GO:0046872">
    <property type="term" value="F:metal ion binding"/>
    <property type="evidence" value="ECO:0007669"/>
    <property type="project" value="UniProtKB-KW"/>
</dbReference>
<organism evidence="19">
    <name type="scientific">Sheuella amnicola</name>
    <dbReference type="NCBI Taxonomy" id="2707330"/>
    <lineage>
        <taxon>Bacteria</taxon>
        <taxon>Pseudomonadati</taxon>
        <taxon>Pseudomonadota</taxon>
        <taxon>Betaproteobacteria</taxon>
        <taxon>Burkholderiales</taxon>
        <taxon>Alcaligenaceae</taxon>
        <taxon>Sheuella</taxon>
    </lineage>
</organism>
<evidence type="ECO:0000256" key="9">
    <source>
        <dbReference type="ARBA" id="ARBA00023002"/>
    </source>
</evidence>
<comment type="cofactor">
    <cofactor evidence="15 17">
        <name>[4Fe-4S] cluster</name>
        <dbReference type="ChEBI" id="CHEBI:49883"/>
    </cofactor>
    <text evidence="15 17">Binds 1 [4Fe-4S] cluster. The cluster is coordinated with 3 cysteines and an exchangeable S-adenosyl-L-methionine.</text>
</comment>
<evidence type="ECO:0000256" key="14">
    <source>
        <dbReference type="ARBA" id="ARBA00048321"/>
    </source>
</evidence>
<feature type="binding site" evidence="16">
    <location>
        <position position="153"/>
    </location>
    <ligand>
        <name>S-adenosyl-L-methionine</name>
        <dbReference type="ChEBI" id="CHEBI:59789"/>
        <label>1</label>
    </ligand>
</feature>
<feature type="binding site" evidence="16">
    <location>
        <position position="337"/>
    </location>
    <ligand>
        <name>S-adenosyl-L-methionine</name>
        <dbReference type="ChEBI" id="CHEBI:59789"/>
        <label>1</label>
    </ligand>
</feature>
<feature type="binding site" evidence="16">
    <location>
        <begin position="75"/>
        <end position="77"/>
    </location>
    <ligand>
        <name>S-adenosyl-L-methionine</name>
        <dbReference type="ChEBI" id="CHEBI:59789"/>
        <label>2</label>
    </ligand>
</feature>
<dbReference type="GO" id="GO:0005737">
    <property type="term" value="C:cytoplasm"/>
    <property type="evidence" value="ECO:0007669"/>
    <property type="project" value="UniProtKB-SubCell"/>
</dbReference>
<feature type="binding site" evidence="16">
    <location>
        <begin position="121"/>
        <end position="122"/>
    </location>
    <ligand>
        <name>S-adenosyl-L-methionine</name>
        <dbReference type="ChEBI" id="CHEBI:59789"/>
        <label>2</label>
    </ligand>
</feature>
<evidence type="ECO:0000256" key="5">
    <source>
        <dbReference type="ARBA" id="ARBA00022485"/>
    </source>
</evidence>
<dbReference type="EC" id="1.3.98.3" evidence="15"/>
<keyword evidence="8 15" id="KW-0479">Metal-binding</keyword>
<evidence type="ECO:0000256" key="3">
    <source>
        <dbReference type="ARBA" id="ARBA00005493"/>
    </source>
</evidence>
<evidence type="ECO:0000256" key="8">
    <source>
        <dbReference type="ARBA" id="ARBA00022723"/>
    </source>
</evidence>
<evidence type="ECO:0000256" key="2">
    <source>
        <dbReference type="ARBA" id="ARBA00004785"/>
    </source>
</evidence>
<keyword evidence="9 15" id="KW-0560">Oxidoreductase</keyword>
<dbReference type="EMBL" id="JAAGRN010000003">
    <property type="protein sequence ID" value="NDY82746.1"/>
    <property type="molecule type" value="Genomic_DNA"/>
</dbReference>
<evidence type="ECO:0000256" key="17">
    <source>
        <dbReference type="PIRSR" id="PIRSR000167-2"/>
    </source>
</evidence>
<keyword evidence="6 15" id="KW-0963">Cytoplasm</keyword>
<feature type="binding site" evidence="16">
    <location>
        <position position="180"/>
    </location>
    <ligand>
        <name>S-adenosyl-L-methionine</name>
        <dbReference type="ChEBI" id="CHEBI:59789"/>
        <label>2</label>
    </ligand>
</feature>